<feature type="transmembrane region" description="Helical" evidence="1">
    <location>
        <begin position="102"/>
        <end position="119"/>
    </location>
</feature>
<keyword evidence="1" id="KW-1133">Transmembrane helix</keyword>
<dbReference type="EMBL" id="JAETXL010000009">
    <property type="protein sequence ID" value="MBL6279340.1"/>
    <property type="molecule type" value="Genomic_DNA"/>
</dbReference>
<keyword evidence="3" id="KW-1185">Reference proteome</keyword>
<organism evidence="2 3">
    <name type="scientific">Micromonospora fiedleri</name>
    <dbReference type="NCBI Taxonomy" id="1157498"/>
    <lineage>
        <taxon>Bacteria</taxon>
        <taxon>Bacillati</taxon>
        <taxon>Actinomycetota</taxon>
        <taxon>Actinomycetes</taxon>
        <taxon>Micromonosporales</taxon>
        <taxon>Micromonosporaceae</taxon>
        <taxon>Micromonospora</taxon>
    </lineage>
</organism>
<feature type="transmembrane region" description="Helical" evidence="1">
    <location>
        <begin position="151"/>
        <end position="176"/>
    </location>
</feature>
<protein>
    <submittedName>
        <fullName evidence="2">Uncharacterized protein</fullName>
    </submittedName>
</protein>
<feature type="transmembrane region" description="Helical" evidence="1">
    <location>
        <begin position="38"/>
        <end position="58"/>
    </location>
</feature>
<keyword evidence="1" id="KW-0812">Transmembrane</keyword>
<feature type="transmembrane region" description="Helical" evidence="1">
    <location>
        <begin position="6"/>
        <end position="26"/>
    </location>
</feature>
<feature type="transmembrane region" description="Helical" evidence="1">
    <location>
        <begin position="125"/>
        <end position="144"/>
    </location>
</feature>
<keyword evidence="1" id="KW-0472">Membrane</keyword>
<evidence type="ECO:0000313" key="3">
    <source>
        <dbReference type="Proteomes" id="UP000661193"/>
    </source>
</evidence>
<sequence length="179" mass="18777">MTTEHVRDLAATAVVFGFFASSWFGWAQEAPPRRWRGLLAVGSVASILTAVAGGWLTWRHWHDGTAFDETTSRAFGVVVGIEFGTAALGSLLLVLRARRDLIPVWIAFVVGVHLFPVAALIGYPIIYVVAALITVAALAAFPIARARKLTVSAVVGAPVGLVLLAAALFSVIAAAVTGS</sequence>
<accession>A0ABS1UWS2</accession>
<evidence type="ECO:0000256" key="1">
    <source>
        <dbReference type="SAM" id="Phobius"/>
    </source>
</evidence>
<dbReference type="RefSeq" id="WP_203223660.1">
    <property type="nucleotide sequence ID" value="NZ_JAETXL010000009.1"/>
</dbReference>
<reference evidence="2 3" key="1">
    <citation type="submission" date="2021-01" db="EMBL/GenBank/DDBJ databases">
        <title>Genome sequencing of Micromonospora fiedleri MG-37.</title>
        <authorList>
            <person name="Moreland P.E.J."/>
            <person name="Stach J.E.M."/>
        </authorList>
    </citation>
    <scope>NUCLEOTIDE SEQUENCE [LARGE SCALE GENOMIC DNA]</scope>
    <source>
        <strain evidence="2 3">MG-37</strain>
    </source>
</reference>
<gene>
    <name evidence="2" type="ORF">JMF97_24610</name>
</gene>
<name>A0ABS1UWS2_9ACTN</name>
<evidence type="ECO:0000313" key="2">
    <source>
        <dbReference type="EMBL" id="MBL6279340.1"/>
    </source>
</evidence>
<feature type="transmembrane region" description="Helical" evidence="1">
    <location>
        <begin position="74"/>
        <end position="95"/>
    </location>
</feature>
<dbReference type="Proteomes" id="UP000661193">
    <property type="component" value="Unassembled WGS sequence"/>
</dbReference>
<comment type="caution">
    <text evidence="2">The sequence shown here is derived from an EMBL/GenBank/DDBJ whole genome shotgun (WGS) entry which is preliminary data.</text>
</comment>
<proteinExistence type="predicted"/>